<organism evidence="2 3">
    <name type="scientific">Araneus ventricosus</name>
    <name type="common">Orbweaver spider</name>
    <name type="synonym">Epeira ventricosa</name>
    <dbReference type="NCBI Taxonomy" id="182803"/>
    <lineage>
        <taxon>Eukaryota</taxon>
        <taxon>Metazoa</taxon>
        <taxon>Ecdysozoa</taxon>
        <taxon>Arthropoda</taxon>
        <taxon>Chelicerata</taxon>
        <taxon>Arachnida</taxon>
        <taxon>Araneae</taxon>
        <taxon>Araneomorphae</taxon>
        <taxon>Entelegynae</taxon>
        <taxon>Araneoidea</taxon>
        <taxon>Araneidae</taxon>
        <taxon>Araneus</taxon>
    </lineage>
</organism>
<sequence>MNFKQSSLQFSSDFRIDKRFWNAATEFVLCGLTVNIQLKMVSSKHRRGRKTKLTDRDMTEGFETHSGPTAQQSLSQIISEMDIDFQTPVSIKLSKGNSMLPFLLQNRIRKPLLACCNAAKQCQKYKSH</sequence>
<feature type="compositionally biased region" description="Basic and acidic residues" evidence="1">
    <location>
        <begin position="52"/>
        <end position="63"/>
    </location>
</feature>
<evidence type="ECO:0000256" key="1">
    <source>
        <dbReference type="SAM" id="MobiDB-lite"/>
    </source>
</evidence>
<reference evidence="2 3" key="1">
    <citation type="journal article" date="2019" name="Sci. Rep.">
        <title>Orb-weaving spider Araneus ventricosus genome elucidates the spidroin gene catalogue.</title>
        <authorList>
            <person name="Kono N."/>
            <person name="Nakamura H."/>
            <person name="Ohtoshi R."/>
            <person name="Moran D.A.P."/>
            <person name="Shinohara A."/>
            <person name="Yoshida Y."/>
            <person name="Fujiwara M."/>
            <person name="Mori M."/>
            <person name="Tomita M."/>
            <person name="Arakawa K."/>
        </authorList>
    </citation>
    <scope>NUCLEOTIDE SEQUENCE [LARGE SCALE GENOMIC DNA]</scope>
</reference>
<proteinExistence type="predicted"/>
<protein>
    <submittedName>
        <fullName evidence="2">Uncharacterized protein</fullName>
    </submittedName>
</protein>
<name>A0A4Y2AYE2_ARAVE</name>
<comment type="caution">
    <text evidence="2">The sequence shown here is derived from an EMBL/GenBank/DDBJ whole genome shotgun (WGS) entry which is preliminary data.</text>
</comment>
<dbReference type="Proteomes" id="UP000499080">
    <property type="component" value="Unassembled WGS sequence"/>
</dbReference>
<evidence type="ECO:0000313" key="3">
    <source>
        <dbReference type="Proteomes" id="UP000499080"/>
    </source>
</evidence>
<feature type="region of interest" description="Disordered" evidence="1">
    <location>
        <begin position="45"/>
        <end position="68"/>
    </location>
</feature>
<dbReference type="AlphaFoldDB" id="A0A4Y2AYE2"/>
<accession>A0A4Y2AYE2</accession>
<dbReference type="EMBL" id="BGPR01000036">
    <property type="protein sequence ID" value="GBL84209.1"/>
    <property type="molecule type" value="Genomic_DNA"/>
</dbReference>
<gene>
    <name evidence="2" type="ORF">AVEN_118608_1</name>
</gene>
<evidence type="ECO:0000313" key="2">
    <source>
        <dbReference type="EMBL" id="GBL84209.1"/>
    </source>
</evidence>
<keyword evidence="3" id="KW-1185">Reference proteome</keyword>